<evidence type="ECO:0000256" key="1">
    <source>
        <dbReference type="ARBA" id="ARBA00012552"/>
    </source>
</evidence>
<dbReference type="Proteomes" id="UP000230750">
    <property type="component" value="Unassembled WGS sequence"/>
</dbReference>
<dbReference type="CDD" id="cd18787">
    <property type="entry name" value="SF2_C_DEAD"/>
    <property type="match status" value="1"/>
</dbReference>
<keyword evidence="6" id="KW-0812">Transmembrane</keyword>
<proteinExistence type="predicted"/>
<dbReference type="GO" id="GO:0016787">
    <property type="term" value="F:hydrolase activity"/>
    <property type="evidence" value="ECO:0007669"/>
    <property type="project" value="UniProtKB-KW"/>
</dbReference>
<dbReference type="Pfam" id="PF00270">
    <property type="entry name" value="DEAD"/>
    <property type="match status" value="1"/>
</dbReference>
<dbReference type="AlphaFoldDB" id="A0A2G8JM24"/>
<evidence type="ECO:0000256" key="3">
    <source>
        <dbReference type="ARBA" id="ARBA00022801"/>
    </source>
</evidence>
<reference evidence="9 10" key="1">
    <citation type="journal article" date="2017" name="PLoS Biol.">
        <title>The sea cucumber genome provides insights into morphological evolution and visceral regeneration.</title>
        <authorList>
            <person name="Zhang X."/>
            <person name="Sun L."/>
            <person name="Yuan J."/>
            <person name="Sun Y."/>
            <person name="Gao Y."/>
            <person name="Zhang L."/>
            <person name="Li S."/>
            <person name="Dai H."/>
            <person name="Hamel J.F."/>
            <person name="Liu C."/>
            <person name="Yu Y."/>
            <person name="Liu S."/>
            <person name="Lin W."/>
            <person name="Guo K."/>
            <person name="Jin S."/>
            <person name="Xu P."/>
            <person name="Storey K.B."/>
            <person name="Huan P."/>
            <person name="Zhang T."/>
            <person name="Zhou Y."/>
            <person name="Zhang J."/>
            <person name="Lin C."/>
            <person name="Li X."/>
            <person name="Xing L."/>
            <person name="Huo D."/>
            <person name="Sun M."/>
            <person name="Wang L."/>
            <person name="Mercier A."/>
            <person name="Li F."/>
            <person name="Yang H."/>
            <person name="Xiang J."/>
        </authorList>
    </citation>
    <scope>NUCLEOTIDE SEQUENCE [LARGE SCALE GENOMIC DNA]</scope>
    <source>
        <strain evidence="9">Shaxun</strain>
        <tissue evidence="9">Muscle</tissue>
    </source>
</reference>
<dbReference type="GO" id="GO:0003676">
    <property type="term" value="F:nucleic acid binding"/>
    <property type="evidence" value="ECO:0007669"/>
    <property type="project" value="InterPro"/>
</dbReference>
<evidence type="ECO:0000256" key="2">
    <source>
        <dbReference type="ARBA" id="ARBA00022741"/>
    </source>
</evidence>
<dbReference type="STRING" id="307972.A0A2G8JM24"/>
<evidence type="ECO:0000313" key="9">
    <source>
        <dbReference type="EMBL" id="PIK36759.1"/>
    </source>
</evidence>
<keyword evidence="3" id="KW-0378">Hydrolase</keyword>
<dbReference type="SMART" id="SM00490">
    <property type="entry name" value="HELICc"/>
    <property type="match status" value="1"/>
</dbReference>
<dbReference type="SMART" id="SM00487">
    <property type="entry name" value="DEXDc"/>
    <property type="match status" value="1"/>
</dbReference>
<dbReference type="Gene3D" id="3.40.50.300">
    <property type="entry name" value="P-loop containing nucleotide triphosphate hydrolases"/>
    <property type="match status" value="2"/>
</dbReference>
<dbReference type="PANTHER" id="PTHR47958">
    <property type="entry name" value="ATP-DEPENDENT RNA HELICASE DBP3"/>
    <property type="match status" value="1"/>
</dbReference>
<dbReference type="InterPro" id="IPR001650">
    <property type="entry name" value="Helicase_C-like"/>
</dbReference>
<evidence type="ECO:0000259" key="8">
    <source>
        <dbReference type="PROSITE" id="PS51194"/>
    </source>
</evidence>
<dbReference type="EMBL" id="MRZV01001621">
    <property type="protein sequence ID" value="PIK36759.1"/>
    <property type="molecule type" value="Genomic_DNA"/>
</dbReference>
<evidence type="ECO:0000259" key="7">
    <source>
        <dbReference type="PROSITE" id="PS51192"/>
    </source>
</evidence>
<dbReference type="GO" id="GO:0005524">
    <property type="term" value="F:ATP binding"/>
    <property type="evidence" value="ECO:0007669"/>
    <property type="project" value="UniProtKB-KW"/>
</dbReference>
<dbReference type="InterPro" id="IPR014001">
    <property type="entry name" value="Helicase_ATP-bd"/>
</dbReference>
<dbReference type="GO" id="GO:0003724">
    <property type="term" value="F:RNA helicase activity"/>
    <property type="evidence" value="ECO:0007669"/>
    <property type="project" value="UniProtKB-EC"/>
</dbReference>
<keyword evidence="4 9" id="KW-0347">Helicase</keyword>
<keyword evidence="10" id="KW-1185">Reference proteome</keyword>
<dbReference type="SUPFAM" id="SSF52540">
    <property type="entry name" value="P-loop containing nucleoside triphosphate hydrolases"/>
    <property type="match status" value="1"/>
</dbReference>
<organism evidence="9 10">
    <name type="scientific">Stichopus japonicus</name>
    <name type="common">Sea cucumber</name>
    <dbReference type="NCBI Taxonomy" id="307972"/>
    <lineage>
        <taxon>Eukaryota</taxon>
        <taxon>Metazoa</taxon>
        <taxon>Echinodermata</taxon>
        <taxon>Eleutherozoa</taxon>
        <taxon>Echinozoa</taxon>
        <taxon>Holothuroidea</taxon>
        <taxon>Aspidochirotacea</taxon>
        <taxon>Aspidochirotida</taxon>
        <taxon>Stichopodidae</taxon>
        <taxon>Apostichopus</taxon>
    </lineage>
</organism>
<dbReference type="Pfam" id="PF00271">
    <property type="entry name" value="Helicase_C"/>
    <property type="match status" value="1"/>
</dbReference>
<evidence type="ECO:0000256" key="4">
    <source>
        <dbReference type="ARBA" id="ARBA00022806"/>
    </source>
</evidence>
<keyword evidence="6" id="KW-1133">Transmembrane helix</keyword>
<name>A0A2G8JM24_STIJA</name>
<dbReference type="EC" id="3.6.4.13" evidence="1"/>
<evidence type="ECO:0000256" key="5">
    <source>
        <dbReference type="ARBA" id="ARBA00022840"/>
    </source>
</evidence>
<comment type="caution">
    <text evidence="9">The sequence shown here is derived from an EMBL/GenBank/DDBJ whole genome shotgun (WGS) entry which is preliminary data.</text>
</comment>
<keyword evidence="5" id="KW-0067">ATP-binding</keyword>
<evidence type="ECO:0000256" key="6">
    <source>
        <dbReference type="SAM" id="Phobius"/>
    </source>
</evidence>
<feature type="domain" description="Helicase C-terminal" evidence="8">
    <location>
        <begin position="190"/>
        <end position="352"/>
    </location>
</feature>
<keyword evidence="2" id="KW-0547">Nucleotide-binding</keyword>
<accession>A0A2G8JM24</accession>
<gene>
    <name evidence="9" type="ORF">BSL78_26403</name>
</gene>
<feature type="domain" description="Helicase ATP-binding" evidence="7">
    <location>
        <begin position="16"/>
        <end position="179"/>
    </location>
</feature>
<dbReference type="OrthoDB" id="360161at2759"/>
<dbReference type="InterPro" id="IPR027417">
    <property type="entry name" value="P-loop_NTPase"/>
</dbReference>
<dbReference type="InterPro" id="IPR011545">
    <property type="entry name" value="DEAD/DEAH_box_helicase_dom"/>
</dbReference>
<feature type="transmembrane region" description="Helical" evidence="6">
    <location>
        <begin position="7"/>
        <end position="31"/>
    </location>
</feature>
<dbReference type="PROSITE" id="PS51192">
    <property type="entry name" value="HELICASE_ATP_BIND_1"/>
    <property type="match status" value="1"/>
</dbReference>
<evidence type="ECO:0000313" key="10">
    <source>
        <dbReference type="Proteomes" id="UP000230750"/>
    </source>
</evidence>
<sequence length="352" mass="38568">MKQCSTMFYSIPTSLVFNILAAASFVIPSILHVIKSQASLDPTIGPVILIVTPTRELADQIEDQSKSFMQGIPNMRTALLIGGMPMPPQLHRLKQNIQVVIATPGRLLQVLNQSGLSLSSIKLLVIDEVDSLLQDGFQEQVNIIQSQLPETHQTMLFSATIPSSIEKIAQEMLSDPIFVSVGTPSTPCSSVKQIILWVEEPSKKKILFNLLEDPKHYCPPVLIFVDSKIGADLLAEAIEKVFGLDVAALHSDKRQAERTSVLHSFREGLLPVLVSTAVLGRGLDLPKVKLVINFDMPASVEEYIHQIGRTGRLGTKGTAISFINNGSKNILLYQISIKTVMLFIQVVDGVGR</sequence>
<keyword evidence="6" id="KW-0472">Membrane</keyword>
<dbReference type="PROSITE" id="PS51194">
    <property type="entry name" value="HELICASE_CTER"/>
    <property type="match status" value="1"/>
</dbReference>
<protein>
    <recommendedName>
        <fullName evidence="1">RNA helicase</fullName>
        <ecNumber evidence="1">3.6.4.13</ecNumber>
    </recommendedName>
</protein>